<reference evidence="7 8" key="1">
    <citation type="submission" date="2020-08" db="EMBL/GenBank/DDBJ databases">
        <title>Genomic Encyclopedia of Type Strains, Phase III (KMG-III): the genomes of soil and plant-associated and newly described type strains.</title>
        <authorList>
            <person name="Whitman W."/>
        </authorList>
    </citation>
    <scope>NUCLEOTIDE SEQUENCE [LARGE SCALE GENOMIC DNA]</scope>
    <source>
        <strain evidence="7 8">CECT 8803</strain>
    </source>
</reference>
<sequence length="317" mass="32372">MVWLELTAGLLLLLGGGEALVKGAVEAAQRLNVSPLLIGLTLVGFGTSTPELVASLEAAFIGAPGIAVGNIVGSNIANILLILGVSAVILPLSITPAAFHRDGTVLVGASLLLVAVSILGTLSSLIGIVFLGLLAAYTVWTFLAERRREDASARMHLAEGEVLAPRKPGGMALPFALLVAFGGIAAVVVGANLLVGSAVVLSREFGVSESVIGLTLVAVGTSLPELAVSVLAAIRRQGDVALGNIVGSNIFNILGIAGVTATVASVPVPPEIKAFDIWVMLATALLLVCFAVTGWRISRLEGATFLAGYGIYLWILI</sequence>
<feature type="transmembrane region" description="Helical" evidence="5">
    <location>
        <begin position="246"/>
        <end position="265"/>
    </location>
</feature>
<feature type="domain" description="Sodium/calcium exchanger membrane region" evidence="6">
    <location>
        <begin position="176"/>
        <end position="317"/>
    </location>
</feature>
<dbReference type="Pfam" id="PF01699">
    <property type="entry name" value="Na_Ca_ex"/>
    <property type="match status" value="2"/>
</dbReference>
<comment type="caution">
    <text evidence="7">The sequence shown here is derived from an EMBL/GenBank/DDBJ whole genome shotgun (WGS) entry which is preliminary data.</text>
</comment>
<name>A0A839SSH4_9PROT</name>
<comment type="subcellular location">
    <subcellularLocation>
        <location evidence="1">Membrane</location>
        <topology evidence="1">Multi-pass membrane protein</topology>
    </subcellularLocation>
</comment>
<protein>
    <submittedName>
        <fullName evidence="7">Cation:H+ antiporter</fullName>
    </submittedName>
</protein>
<evidence type="ECO:0000256" key="4">
    <source>
        <dbReference type="ARBA" id="ARBA00023136"/>
    </source>
</evidence>
<dbReference type="GO" id="GO:0006874">
    <property type="term" value="P:intracellular calcium ion homeostasis"/>
    <property type="evidence" value="ECO:0007669"/>
    <property type="project" value="TreeGrafter"/>
</dbReference>
<dbReference type="InterPro" id="IPR004481">
    <property type="entry name" value="K/Na/Ca-exchanger"/>
</dbReference>
<dbReference type="InterPro" id="IPR044880">
    <property type="entry name" value="NCX_ion-bd_dom_sf"/>
</dbReference>
<evidence type="ECO:0000259" key="6">
    <source>
        <dbReference type="Pfam" id="PF01699"/>
    </source>
</evidence>
<evidence type="ECO:0000256" key="2">
    <source>
        <dbReference type="ARBA" id="ARBA00022692"/>
    </source>
</evidence>
<keyword evidence="4 5" id="KW-0472">Membrane</keyword>
<evidence type="ECO:0000256" key="3">
    <source>
        <dbReference type="ARBA" id="ARBA00022989"/>
    </source>
</evidence>
<dbReference type="PANTHER" id="PTHR10846">
    <property type="entry name" value="SODIUM/POTASSIUM/CALCIUM EXCHANGER"/>
    <property type="match status" value="1"/>
</dbReference>
<dbReference type="GO" id="GO:0008273">
    <property type="term" value="F:calcium, potassium:sodium antiporter activity"/>
    <property type="evidence" value="ECO:0007669"/>
    <property type="project" value="TreeGrafter"/>
</dbReference>
<dbReference type="Proteomes" id="UP000581135">
    <property type="component" value="Unassembled WGS sequence"/>
</dbReference>
<keyword evidence="8" id="KW-1185">Reference proteome</keyword>
<dbReference type="NCBIfam" id="TIGR00367">
    <property type="entry name" value="calcium/sodium antiporter"/>
    <property type="match status" value="1"/>
</dbReference>
<dbReference type="GO" id="GO:0005262">
    <property type="term" value="F:calcium channel activity"/>
    <property type="evidence" value="ECO:0007669"/>
    <property type="project" value="TreeGrafter"/>
</dbReference>
<gene>
    <name evidence="7" type="ORF">FHR98_000220</name>
</gene>
<feature type="domain" description="Sodium/calcium exchanger membrane region" evidence="6">
    <location>
        <begin position="4"/>
        <end position="142"/>
    </location>
</feature>
<feature type="transmembrane region" description="Helical" evidence="5">
    <location>
        <begin position="52"/>
        <end position="72"/>
    </location>
</feature>
<dbReference type="Gene3D" id="1.20.1420.30">
    <property type="entry name" value="NCX, central ion-binding region"/>
    <property type="match status" value="2"/>
</dbReference>
<dbReference type="GO" id="GO:0005886">
    <property type="term" value="C:plasma membrane"/>
    <property type="evidence" value="ECO:0007669"/>
    <property type="project" value="TreeGrafter"/>
</dbReference>
<evidence type="ECO:0000256" key="5">
    <source>
        <dbReference type="SAM" id="Phobius"/>
    </source>
</evidence>
<evidence type="ECO:0000313" key="7">
    <source>
        <dbReference type="EMBL" id="MBB3063955.1"/>
    </source>
</evidence>
<organism evidence="7 8">
    <name type="scientific">Limibacillus halophilus</name>
    <dbReference type="NCBI Taxonomy" id="1579333"/>
    <lineage>
        <taxon>Bacteria</taxon>
        <taxon>Pseudomonadati</taxon>
        <taxon>Pseudomonadota</taxon>
        <taxon>Alphaproteobacteria</taxon>
        <taxon>Rhodospirillales</taxon>
        <taxon>Rhodovibrionaceae</taxon>
        <taxon>Limibacillus</taxon>
    </lineage>
</organism>
<evidence type="ECO:0000256" key="1">
    <source>
        <dbReference type="ARBA" id="ARBA00004141"/>
    </source>
</evidence>
<dbReference type="InterPro" id="IPR004837">
    <property type="entry name" value="NaCa_Exmemb"/>
</dbReference>
<feature type="transmembrane region" description="Helical" evidence="5">
    <location>
        <begin position="79"/>
        <end position="99"/>
    </location>
</feature>
<keyword evidence="3 5" id="KW-1133">Transmembrane helix</keyword>
<evidence type="ECO:0000313" key="8">
    <source>
        <dbReference type="Proteomes" id="UP000581135"/>
    </source>
</evidence>
<feature type="transmembrane region" description="Helical" evidence="5">
    <location>
        <begin position="211"/>
        <end position="234"/>
    </location>
</feature>
<dbReference type="AlphaFoldDB" id="A0A839SSH4"/>
<proteinExistence type="predicted"/>
<accession>A0A839SSH4</accession>
<dbReference type="PANTHER" id="PTHR10846:SF8">
    <property type="entry name" value="INNER MEMBRANE PROTEIN YRBG"/>
    <property type="match status" value="1"/>
</dbReference>
<feature type="transmembrane region" description="Helical" evidence="5">
    <location>
        <begin position="175"/>
        <end position="199"/>
    </location>
</feature>
<dbReference type="EMBL" id="JACHXA010000001">
    <property type="protein sequence ID" value="MBB3063955.1"/>
    <property type="molecule type" value="Genomic_DNA"/>
</dbReference>
<feature type="transmembrane region" description="Helical" evidence="5">
    <location>
        <begin position="111"/>
        <end position="140"/>
    </location>
</feature>
<keyword evidence="2 5" id="KW-0812">Transmembrane</keyword>
<feature type="transmembrane region" description="Helical" evidence="5">
    <location>
        <begin position="277"/>
        <end position="295"/>
    </location>
</feature>
<dbReference type="RefSeq" id="WP_183414760.1">
    <property type="nucleotide sequence ID" value="NZ_JACHXA010000001.1"/>
</dbReference>